<dbReference type="PANTHER" id="PTHR48022:SF53">
    <property type="entry name" value="ALPHA-GLUCOSIDE TRANSPORTER, PUTATIVE (AFU_ORTHOLOGUE AFUA_3G01700)-RELATED"/>
    <property type="match status" value="1"/>
</dbReference>
<evidence type="ECO:0000256" key="2">
    <source>
        <dbReference type="ARBA" id="ARBA00010992"/>
    </source>
</evidence>
<keyword evidence="3 7" id="KW-0812">Transmembrane</keyword>
<keyword evidence="4 7" id="KW-1133">Transmembrane helix</keyword>
<feature type="transmembrane region" description="Helical" evidence="7">
    <location>
        <begin position="50"/>
        <end position="75"/>
    </location>
</feature>
<keyword evidence="5 7" id="KW-0472">Membrane</keyword>
<dbReference type="EMBL" id="RSCD01000001">
    <property type="protein sequence ID" value="RSH95719.1"/>
    <property type="molecule type" value="Genomic_DNA"/>
</dbReference>
<feature type="transmembrane region" description="Helical" evidence="7">
    <location>
        <begin position="163"/>
        <end position="184"/>
    </location>
</feature>
<feature type="compositionally biased region" description="Basic and acidic residues" evidence="6">
    <location>
        <begin position="537"/>
        <end position="551"/>
    </location>
</feature>
<comment type="subcellular location">
    <subcellularLocation>
        <location evidence="1">Membrane</location>
        <topology evidence="1">Multi-pass membrane protein</topology>
    </subcellularLocation>
</comment>
<dbReference type="InterPro" id="IPR005829">
    <property type="entry name" value="Sugar_transporter_CS"/>
</dbReference>
<reference evidence="9 10" key="1">
    <citation type="submission" date="2018-11" db="EMBL/GenBank/DDBJ databases">
        <title>Genome sequence of Saitozyma podzolica DSM 27192.</title>
        <authorList>
            <person name="Aliyu H."/>
            <person name="Gorte O."/>
            <person name="Ochsenreither K."/>
        </authorList>
    </citation>
    <scope>NUCLEOTIDE SEQUENCE [LARGE SCALE GENOMIC DNA]</scope>
    <source>
        <strain evidence="9 10">DSM 27192</strain>
    </source>
</reference>
<name>A0A427YXB2_9TREE</name>
<dbReference type="InterPro" id="IPR050360">
    <property type="entry name" value="MFS_Sugar_Transporters"/>
</dbReference>
<evidence type="ECO:0000256" key="7">
    <source>
        <dbReference type="SAM" id="Phobius"/>
    </source>
</evidence>
<evidence type="ECO:0000259" key="8">
    <source>
        <dbReference type="PROSITE" id="PS50850"/>
    </source>
</evidence>
<feature type="region of interest" description="Disordered" evidence="6">
    <location>
        <begin position="531"/>
        <end position="551"/>
    </location>
</feature>
<dbReference type="PANTHER" id="PTHR48022">
    <property type="entry name" value="PLASTIDIC GLUCOSE TRANSPORTER 4"/>
    <property type="match status" value="1"/>
</dbReference>
<dbReference type="OrthoDB" id="6612291at2759"/>
<dbReference type="InterPro" id="IPR005828">
    <property type="entry name" value="MFS_sugar_transport-like"/>
</dbReference>
<evidence type="ECO:0000256" key="1">
    <source>
        <dbReference type="ARBA" id="ARBA00004141"/>
    </source>
</evidence>
<dbReference type="AlphaFoldDB" id="A0A427YXB2"/>
<comment type="caution">
    <text evidence="9">The sequence shown here is derived from an EMBL/GenBank/DDBJ whole genome shotgun (WGS) entry which is preliminary data.</text>
</comment>
<evidence type="ECO:0000256" key="6">
    <source>
        <dbReference type="SAM" id="MobiDB-lite"/>
    </source>
</evidence>
<evidence type="ECO:0000256" key="5">
    <source>
        <dbReference type="ARBA" id="ARBA00023136"/>
    </source>
</evidence>
<dbReference type="GO" id="GO:0016020">
    <property type="term" value="C:membrane"/>
    <property type="evidence" value="ECO:0007669"/>
    <property type="project" value="UniProtKB-SubCell"/>
</dbReference>
<feature type="transmembrane region" description="Helical" evidence="7">
    <location>
        <begin position="420"/>
        <end position="441"/>
    </location>
</feature>
<keyword evidence="10" id="KW-1185">Reference proteome</keyword>
<dbReference type="PROSITE" id="PS50850">
    <property type="entry name" value="MFS"/>
    <property type="match status" value="1"/>
</dbReference>
<feature type="domain" description="Major facilitator superfamily (MFS) profile" evidence="8">
    <location>
        <begin position="53"/>
        <end position="551"/>
    </location>
</feature>
<accession>A0A427YXB2</accession>
<sequence length="551" mass="61169">MEHPHDNVHTGARHETSYRVNQDLLKKAEDVANFDKGMGFRETLRIYRKAAVWSVVLSTALIMEGYDVVIINSFFGQSSFLHRFGQVNAQGQYFIPANWQSALNNAASIGQVIGLLINGYCQDRFGSKKTYLCAMVFMAGAIFLLVFANSLEMLFAGELVCGIPWGIFQTLTTAYAAEICPVALRGYLTSYVNACWGIGLTIGAAVVRGSLVIEGDWGMCILFCVALVSTAARLTDRMAYAVRYTMGVANPTLRGHLVRPGKKDRTDQAKKSLRKLARSDYMDEQTIDAHIALIAHTIELERAETEGGGWKDLFRGTNRRRTEIACVVWSAQYWCGQPISNFATEFLQTAGMGQEGAFDLNVANFVMIFFGTVVAWLFFYRLGRRFMYLMGAISMAALFLVIGILGCLPRSTNTSMGIGVVMIMITFAFGISVAPACYSIVAEIPATRAALQQLFPRFLTAKPDGWDLGGKCGFIFVGTNIILALYCFFRLPETIGRTFGEIDTMFHNKIAARRFKSTIVDEFEADRNKVVNEPSGLDEKDREIQHAELEP</sequence>
<dbReference type="InterPro" id="IPR020846">
    <property type="entry name" value="MFS_dom"/>
</dbReference>
<dbReference type="GO" id="GO:0005351">
    <property type="term" value="F:carbohydrate:proton symporter activity"/>
    <property type="evidence" value="ECO:0007669"/>
    <property type="project" value="TreeGrafter"/>
</dbReference>
<dbReference type="SUPFAM" id="SSF103473">
    <property type="entry name" value="MFS general substrate transporter"/>
    <property type="match status" value="1"/>
</dbReference>
<feature type="transmembrane region" description="Helical" evidence="7">
    <location>
        <begin position="386"/>
        <end position="408"/>
    </location>
</feature>
<feature type="transmembrane region" description="Helical" evidence="7">
    <location>
        <begin position="217"/>
        <end position="235"/>
    </location>
</feature>
<organism evidence="9 10">
    <name type="scientific">Saitozyma podzolica</name>
    <dbReference type="NCBI Taxonomy" id="1890683"/>
    <lineage>
        <taxon>Eukaryota</taxon>
        <taxon>Fungi</taxon>
        <taxon>Dikarya</taxon>
        <taxon>Basidiomycota</taxon>
        <taxon>Agaricomycotina</taxon>
        <taxon>Tremellomycetes</taxon>
        <taxon>Tremellales</taxon>
        <taxon>Trimorphomycetaceae</taxon>
        <taxon>Saitozyma</taxon>
    </lineage>
</organism>
<feature type="transmembrane region" description="Helical" evidence="7">
    <location>
        <begin position="191"/>
        <end position="211"/>
    </location>
</feature>
<dbReference type="PROSITE" id="PS00217">
    <property type="entry name" value="SUGAR_TRANSPORT_2"/>
    <property type="match status" value="1"/>
</dbReference>
<evidence type="ECO:0000313" key="10">
    <source>
        <dbReference type="Proteomes" id="UP000279259"/>
    </source>
</evidence>
<protein>
    <recommendedName>
        <fullName evidence="8">Major facilitator superfamily (MFS) profile domain-containing protein</fullName>
    </recommendedName>
</protein>
<feature type="transmembrane region" description="Helical" evidence="7">
    <location>
        <begin position="102"/>
        <end position="120"/>
    </location>
</feature>
<evidence type="ECO:0000256" key="3">
    <source>
        <dbReference type="ARBA" id="ARBA00022692"/>
    </source>
</evidence>
<dbReference type="Pfam" id="PF00083">
    <property type="entry name" value="Sugar_tr"/>
    <property type="match status" value="2"/>
</dbReference>
<gene>
    <name evidence="9" type="ORF">EHS25_000811</name>
</gene>
<dbReference type="InterPro" id="IPR036259">
    <property type="entry name" value="MFS_trans_sf"/>
</dbReference>
<feature type="transmembrane region" description="Helical" evidence="7">
    <location>
        <begin position="132"/>
        <end position="151"/>
    </location>
</feature>
<feature type="transmembrane region" description="Helical" evidence="7">
    <location>
        <begin position="468"/>
        <end position="489"/>
    </location>
</feature>
<dbReference type="STRING" id="1890683.A0A427YXB2"/>
<evidence type="ECO:0000313" key="9">
    <source>
        <dbReference type="EMBL" id="RSH95719.1"/>
    </source>
</evidence>
<evidence type="ECO:0000256" key="4">
    <source>
        <dbReference type="ARBA" id="ARBA00022989"/>
    </source>
</evidence>
<proteinExistence type="inferred from homology"/>
<dbReference type="Proteomes" id="UP000279259">
    <property type="component" value="Unassembled WGS sequence"/>
</dbReference>
<dbReference type="FunFam" id="1.20.1250.20:FF:000078">
    <property type="entry name" value="MFS maltose transporter, putative"/>
    <property type="match status" value="1"/>
</dbReference>
<comment type="similarity">
    <text evidence="2">Belongs to the major facilitator superfamily. Sugar transporter (TC 2.A.1.1) family.</text>
</comment>
<feature type="transmembrane region" description="Helical" evidence="7">
    <location>
        <begin position="362"/>
        <end position="380"/>
    </location>
</feature>
<dbReference type="Gene3D" id="1.20.1250.20">
    <property type="entry name" value="MFS general substrate transporter like domains"/>
    <property type="match status" value="1"/>
</dbReference>